<dbReference type="AlphaFoldDB" id="A0A1F8H9A6"/>
<comment type="subcellular location">
    <subcellularLocation>
        <location evidence="1">Membrane</location>
    </subcellularLocation>
</comment>
<dbReference type="EMBL" id="MGKY01000005">
    <property type="protein sequence ID" value="OGN34185.1"/>
    <property type="molecule type" value="Genomic_DNA"/>
</dbReference>
<sequence length="268" mass="31286">MKKLNYKDEVAQRHRRALILKIAVMALGTIAVVAGLIYLLFFSRLFDIREVSFNGLDTMSSDEFRRKIDNTLNQKILKYLPRKNNIFFVNIRNFEKEFASAHPVFKSVNIQRKPLHGLVLNFLERKPAGVWCFTSTSSVQVSHCSYFDSDKVLWGQPARSSGFIFLTIEDQRRGTERKIDDEFFKPIMEVAKSMVGEIKSIVIQTDSFNEFRVYTTDYYIIFSADSDIQNQLDILKIFMNERNKDTQPTGGFHPQYIDLRIDGRVYYK</sequence>
<dbReference type="Proteomes" id="UP000177745">
    <property type="component" value="Unassembled WGS sequence"/>
</dbReference>
<dbReference type="PROSITE" id="PS51779">
    <property type="entry name" value="POTRA"/>
    <property type="match status" value="1"/>
</dbReference>
<accession>A0A1F8H9A6</accession>
<reference evidence="5 6" key="1">
    <citation type="journal article" date="2016" name="Nat. Commun.">
        <title>Thousands of microbial genomes shed light on interconnected biogeochemical processes in an aquifer system.</title>
        <authorList>
            <person name="Anantharaman K."/>
            <person name="Brown C.T."/>
            <person name="Hug L.A."/>
            <person name="Sharon I."/>
            <person name="Castelle C.J."/>
            <person name="Probst A.J."/>
            <person name="Thomas B.C."/>
            <person name="Singh A."/>
            <person name="Wilkins M.J."/>
            <person name="Karaoz U."/>
            <person name="Brodie E.L."/>
            <person name="Williams K.H."/>
            <person name="Hubbard S.S."/>
            <person name="Banfield J.F."/>
        </authorList>
    </citation>
    <scope>NUCLEOTIDE SEQUENCE [LARGE SCALE GENOMIC DNA]</scope>
</reference>
<proteinExistence type="predicted"/>
<dbReference type="GO" id="GO:0016020">
    <property type="term" value="C:membrane"/>
    <property type="evidence" value="ECO:0007669"/>
    <property type="project" value="UniProtKB-SubCell"/>
</dbReference>
<evidence type="ECO:0000313" key="5">
    <source>
        <dbReference type="EMBL" id="OGN34185.1"/>
    </source>
</evidence>
<organism evidence="5 6">
    <name type="scientific">Candidatus Yanofskybacteria bacterium RIFCSPLOWO2_12_FULL_43_11b</name>
    <dbReference type="NCBI Taxonomy" id="1802710"/>
    <lineage>
        <taxon>Bacteria</taxon>
        <taxon>Candidatus Yanofskyibacteriota</taxon>
    </lineage>
</organism>
<dbReference type="InterPro" id="IPR034746">
    <property type="entry name" value="POTRA"/>
</dbReference>
<evidence type="ECO:0000259" key="4">
    <source>
        <dbReference type="PROSITE" id="PS51779"/>
    </source>
</evidence>
<keyword evidence="3" id="KW-0812">Transmembrane</keyword>
<evidence type="ECO:0000256" key="1">
    <source>
        <dbReference type="ARBA" id="ARBA00004370"/>
    </source>
</evidence>
<feature type="transmembrane region" description="Helical" evidence="3">
    <location>
        <begin position="20"/>
        <end position="41"/>
    </location>
</feature>
<comment type="caution">
    <text evidence="5">The sequence shown here is derived from an EMBL/GenBank/DDBJ whole genome shotgun (WGS) entry which is preliminary data.</text>
</comment>
<evidence type="ECO:0000313" key="6">
    <source>
        <dbReference type="Proteomes" id="UP000177745"/>
    </source>
</evidence>
<protein>
    <recommendedName>
        <fullName evidence="4">POTRA domain-containing protein</fullName>
    </recommendedName>
</protein>
<gene>
    <name evidence="5" type="ORF">A3G51_03125</name>
</gene>
<keyword evidence="3" id="KW-1133">Transmembrane helix</keyword>
<evidence type="ECO:0000256" key="3">
    <source>
        <dbReference type="SAM" id="Phobius"/>
    </source>
</evidence>
<evidence type="ECO:0000256" key="2">
    <source>
        <dbReference type="ARBA" id="ARBA00023136"/>
    </source>
</evidence>
<name>A0A1F8H9A6_9BACT</name>
<keyword evidence="2 3" id="KW-0472">Membrane</keyword>
<feature type="domain" description="POTRA" evidence="4">
    <location>
        <begin position="46"/>
        <end position="125"/>
    </location>
</feature>